<reference evidence="2" key="1">
    <citation type="submission" date="2021-08" db="EMBL/GenBank/DDBJ databases">
        <title>WGS assembly of Ceratopteris richardii.</title>
        <authorList>
            <person name="Marchant D.B."/>
            <person name="Chen G."/>
            <person name="Jenkins J."/>
            <person name="Shu S."/>
            <person name="Leebens-Mack J."/>
            <person name="Grimwood J."/>
            <person name="Schmutz J."/>
            <person name="Soltis P."/>
            <person name="Soltis D."/>
            <person name="Chen Z.-H."/>
        </authorList>
    </citation>
    <scope>NUCLEOTIDE SEQUENCE</scope>
    <source>
        <strain evidence="2">Whitten #5841</strain>
        <tissue evidence="2">Leaf</tissue>
    </source>
</reference>
<proteinExistence type="predicted"/>
<evidence type="ECO:0000313" key="2">
    <source>
        <dbReference type="EMBL" id="KAH7290319.1"/>
    </source>
</evidence>
<feature type="chain" id="PRO_5035715635" evidence="1">
    <location>
        <begin position="32"/>
        <end position="126"/>
    </location>
</feature>
<organism evidence="2 3">
    <name type="scientific">Ceratopteris richardii</name>
    <name type="common">Triangle waterfern</name>
    <dbReference type="NCBI Taxonomy" id="49495"/>
    <lineage>
        <taxon>Eukaryota</taxon>
        <taxon>Viridiplantae</taxon>
        <taxon>Streptophyta</taxon>
        <taxon>Embryophyta</taxon>
        <taxon>Tracheophyta</taxon>
        <taxon>Polypodiopsida</taxon>
        <taxon>Polypodiidae</taxon>
        <taxon>Polypodiales</taxon>
        <taxon>Pteridineae</taxon>
        <taxon>Pteridaceae</taxon>
        <taxon>Parkerioideae</taxon>
        <taxon>Ceratopteris</taxon>
    </lineage>
</organism>
<dbReference type="AlphaFoldDB" id="A0A8T2R1U9"/>
<accession>A0A8T2R1U9</accession>
<evidence type="ECO:0000313" key="3">
    <source>
        <dbReference type="Proteomes" id="UP000825935"/>
    </source>
</evidence>
<sequence>MNSERISIMQLLLFALRAMVFLISIIPSGHGALSNPTPFPRARSLRDLLEEDAFYHRRVGIQEHVQVNRINDDIHHLIQKDDGIVGRQKENEGGHDLRDSKRLRFHRRKPCKCFHGFDCRGHRCWP</sequence>
<name>A0A8T2R1U9_CERRI</name>
<dbReference type="EMBL" id="CM035435">
    <property type="protein sequence ID" value="KAH7290319.1"/>
    <property type="molecule type" value="Genomic_DNA"/>
</dbReference>
<keyword evidence="1" id="KW-0732">Signal</keyword>
<keyword evidence="3" id="KW-1185">Reference proteome</keyword>
<comment type="caution">
    <text evidence="2">The sequence shown here is derived from an EMBL/GenBank/DDBJ whole genome shotgun (WGS) entry which is preliminary data.</text>
</comment>
<protein>
    <submittedName>
        <fullName evidence="2">Uncharacterized protein</fullName>
    </submittedName>
</protein>
<gene>
    <name evidence="2" type="ORF">KP509_30G042500</name>
</gene>
<dbReference type="Proteomes" id="UP000825935">
    <property type="component" value="Chromosome 30"/>
</dbReference>
<evidence type="ECO:0000256" key="1">
    <source>
        <dbReference type="SAM" id="SignalP"/>
    </source>
</evidence>
<feature type="signal peptide" evidence="1">
    <location>
        <begin position="1"/>
        <end position="31"/>
    </location>
</feature>